<dbReference type="Pfam" id="PF02114">
    <property type="entry name" value="Phosducin"/>
    <property type="match status" value="1"/>
</dbReference>
<dbReference type="PANTHER" id="PTHR46052">
    <property type="entry name" value="PHOSDUCIN-LIKE PROTEIN"/>
    <property type="match status" value="1"/>
</dbReference>
<dbReference type="InterPro" id="IPR001200">
    <property type="entry name" value="Phosducin"/>
</dbReference>
<dbReference type="PANTHER" id="PTHR46052:SF1">
    <property type="entry name" value="PHOSDUCIN-LIKE PROTEIN"/>
    <property type="match status" value="1"/>
</dbReference>
<evidence type="ECO:0000256" key="2">
    <source>
        <dbReference type="SAM" id="MobiDB-lite"/>
    </source>
</evidence>
<dbReference type="InterPro" id="IPR051499">
    <property type="entry name" value="Phosducin-like_reg"/>
</dbReference>
<gene>
    <name evidence="4" type="ORF">D6D19_01412</name>
</gene>
<dbReference type="Gene3D" id="3.40.30.10">
    <property type="entry name" value="Glutaredoxin"/>
    <property type="match status" value="1"/>
</dbReference>
<dbReference type="GO" id="GO:0008277">
    <property type="term" value="P:regulation of G protein-coupled receptor signaling pathway"/>
    <property type="evidence" value="ECO:0007669"/>
    <property type="project" value="InterPro"/>
</dbReference>
<dbReference type="CDD" id="cd02987">
    <property type="entry name" value="Phd_like_Phd"/>
    <property type="match status" value="1"/>
</dbReference>
<protein>
    <submittedName>
        <fullName evidence="4">Thioredoxin-like protein</fullName>
    </submittedName>
</protein>
<organism evidence="4 5">
    <name type="scientific">Aureobasidium pullulans</name>
    <name type="common">Black yeast</name>
    <name type="synonym">Pullularia pullulans</name>
    <dbReference type="NCBI Taxonomy" id="5580"/>
    <lineage>
        <taxon>Eukaryota</taxon>
        <taxon>Fungi</taxon>
        <taxon>Dikarya</taxon>
        <taxon>Ascomycota</taxon>
        <taxon>Pezizomycotina</taxon>
        <taxon>Dothideomycetes</taxon>
        <taxon>Dothideomycetidae</taxon>
        <taxon>Dothideales</taxon>
        <taxon>Saccotheciaceae</taxon>
        <taxon>Aureobasidium</taxon>
    </lineage>
</organism>
<dbReference type="SUPFAM" id="SSF52833">
    <property type="entry name" value="Thioredoxin-like"/>
    <property type="match status" value="1"/>
</dbReference>
<feature type="region of interest" description="Disordered" evidence="2">
    <location>
        <begin position="105"/>
        <end position="124"/>
    </location>
</feature>
<comment type="caution">
    <text evidence="4">The sequence shown here is derived from an EMBL/GenBank/DDBJ whole genome shotgun (WGS) entry which is preliminary data.</text>
</comment>
<dbReference type="InterPro" id="IPR036249">
    <property type="entry name" value="Thioredoxin-like_sf"/>
</dbReference>
<feature type="compositionally biased region" description="Acidic residues" evidence="2">
    <location>
        <begin position="24"/>
        <end position="44"/>
    </location>
</feature>
<dbReference type="Proteomes" id="UP000308802">
    <property type="component" value="Unassembled WGS sequence"/>
</dbReference>
<feature type="domain" description="Phosducin" evidence="3">
    <location>
        <begin position="63"/>
        <end position="267"/>
    </location>
</feature>
<evidence type="ECO:0000313" key="5">
    <source>
        <dbReference type="Proteomes" id="UP000308802"/>
    </source>
</evidence>
<dbReference type="InterPro" id="IPR024253">
    <property type="entry name" value="Phosducin_thioredoxin-like_dom"/>
</dbReference>
<name>A0A4S9AHT2_AURPU</name>
<feature type="region of interest" description="Disordered" evidence="2">
    <location>
        <begin position="1"/>
        <end position="70"/>
    </location>
</feature>
<evidence type="ECO:0000259" key="3">
    <source>
        <dbReference type="Pfam" id="PF02114"/>
    </source>
</evidence>
<proteinExistence type="inferred from homology"/>
<comment type="similarity">
    <text evidence="1">Belongs to the phosducin family.</text>
</comment>
<dbReference type="AlphaFoldDB" id="A0A4S9AHT2"/>
<evidence type="ECO:0000313" key="4">
    <source>
        <dbReference type="EMBL" id="THW79165.1"/>
    </source>
</evidence>
<accession>A0A4S9AHT2</accession>
<evidence type="ECO:0000256" key="1">
    <source>
        <dbReference type="ARBA" id="ARBA00009686"/>
    </source>
</evidence>
<sequence>MTTAQDEYNELFRDKSRRTQHPEDDNDSIPSENDDLLSDFDDEPSALPNLPSRDHVPRNKSYSNTGPKGVIADAQAFEAARRERNSSPKAGTQNYEYAPNVAQLSLDGRSKGSQSGSDIESEDEFMAEWRQKRLNQLSANGRQASNSIGQPRSRATYGGLVSVDGEGFLDAVDRSPSNTVVIVFIYDDSSEVSYMVEDCMRQLARKHKTTRFVKLHYLDAEMEPAGVPAVLAYRGGDKFAGLVPVVDEIPDDAELSAISLEHLFQKYVSHVRFPSYQYVTNLLLLQTPDFVTT</sequence>
<dbReference type="EMBL" id="QZAO01000021">
    <property type="protein sequence ID" value="THW79165.1"/>
    <property type="molecule type" value="Genomic_DNA"/>
</dbReference>
<reference evidence="4 5" key="1">
    <citation type="submission" date="2018-10" db="EMBL/GenBank/DDBJ databases">
        <title>Fifty Aureobasidium pullulans genomes reveal a recombining polyextremotolerant generalist.</title>
        <authorList>
            <person name="Gostincar C."/>
            <person name="Turk M."/>
            <person name="Zajc J."/>
            <person name="Gunde-Cimerman N."/>
        </authorList>
    </citation>
    <scope>NUCLEOTIDE SEQUENCE [LARGE SCALE GENOMIC DNA]</scope>
    <source>
        <strain evidence="4 5">EXF-10659</strain>
    </source>
</reference>